<evidence type="ECO:0000256" key="1">
    <source>
        <dbReference type="SAM" id="MobiDB-lite"/>
    </source>
</evidence>
<keyword evidence="3" id="KW-1185">Reference proteome</keyword>
<feature type="non-terminal residue" evidence="2">
    <location>
        <position position="1"/>
    </location>
</feature>
<reference evidence="2 3" key="1">
    <citation type="journal article" date="2019" name="Sci. Rep.">
        <title>A high-quality genome of Eragrostis curvula grass provides insights into Poaceae evolution and supports new strategies to enhance forage quality.</title>
        <authorList>
            <person name="Carballo J."/>
            <person name="Santos B.A.C.M."/>
            <person name="Zappacosta D."/>
            <person name="Garbus I."/>
            <person name="Selva J.P."/>
            <person name="Gallo C.A."/>
            <person name="Diaz A."/>
            <person name="Albertini E."/>
            <person name="Caccamo M."/>
            <person name="Echenique V."/>
        </authorList>
    </citation>
    <scope>NUCLEOTIDE SEQUENCE [LARGE SCALE GENOMIC DNA]</scope>
    <source>
        <strain evidence="3">cv. Victoria</strain>
        <tissue evidence="2">Leaf</tissue>
    </source>
</reference>
<protein>
    <submittedName>
        <fullName evidence="2">Uncharacterized protein</fullName>
    </submittedName>
</protein>
<dbReference type="EMBL" id="RWGY01000886">
    <property type="protein sequence ID" value="TVT98222.1"/>
    <property type="molecule type" value="Genomic_DNA"/>
</dbReference>
<feature type="region of interest" description="Disordered" evidence="1">
    <location>
        <begin position="87"/>
        <end position="117"/>
    </location>
</feature>
<dbReference type="Proteomes" id="UP000324897">
    <property type="component" value="Unassembled WGS sequence"/>
</dbReference>
<evidence type="ECO:0000313" key="2">
    <source>
        <dbReference type="EMBL" id="TVT98222.1"/>
    </source>
</evidence>
<accession>A0A5J9SH54</accession>
<comment type="caution">
    <text evidence="2">The sequence shown here is derived from an EMBL/GenBank/DDBJ whole genome shotgun (WGS) entry which is preliminary data.</text>
</comment>
<sequence length="117" mass="13084">MLEARASDQQPHKRCSRGGWAISTEFGEIQRWIGLKHSPQDHEIAATSRSLHHSPRNFSRIGMLRTRALISITIDATSAKFIFDRQHSGNSISHASRGRDDGGADRFHGSHDRGGER</sequence>
<name>A0A5J9SH54_9POAL</name>
<dbReference type="Gramene" id="TVT98222">
    <property type="protein sequence ID" value="TVT98222"/>
    <property type="gene ID" value="EJB05_56501"/>
</dbReference>
<dbReference type="AlphaFoldDB" id="A0A5J9SH54"/>
<gene>
    <name evidence="2" type="ORF">EJB05_56501</name>
</gene>
<evidence type="ECO:0000313" key="3">
    <source>
        <dbReference type="Proteomes" id="UP000324897"/>
    </source>
</evidence>
<organism evidence="2 3">
    <name type="scientific">Eragrostis curvula</name>
    <name type="common">weeping love grass</name>
    <dbReference type="NCBI Taxonomy" id="38414"/>
    <lineage>
        <taxon>Eukaryota</taxon>
        <taxon>Viridiplantae</taxon>
        <taxon>Streptophyta</taxon>
        <taxon>Embryophyta</taxon>
        <taxon>Tracheophyta</taxon>
        <taxon>Spermatophyta</taxon>
        <taxon>Magnoliopsida</taxon>
        <taxon>Liliopsida</taxon>
        <taxon>Poales</taxon>
        <taxon>Poaceae</taxon>
        <taxon>PACMAD clade</taxon>
        <taxon>Chloridoideae</taxon>
        <taxon>Eragrostideae</taxon>
        <taxon>Eragrostidinae</taxon>
        <taxon>Eragrostis</taxon>
    </lineage>
</organism>
<feature type="compositionally biased region" description="Basic and acidic residues" evidence="1">
    <location>
        <begin position="97"/>
        <end position="117"/>
    </location>
</feature>
<proteinExistence type="predicted"/>